<reference evidence="1 2" key="1">
    <citation type="submission" date="2020-03" db="EMBL/GenBank/DDBJ databases">
        <title>Dissostichus mawsoni Genome sequencing and assembly.</title>
        <authorList>
            <person name="Park H."/>
        </authorList>
    </citation>
    <scope>NUCLEOTIDE SEQUENCE [LARGE SCALE GENOMIC DNA]</scope>
    <source>
        <strain evidence="1">DM0001</strain>
        <tissue evidence="1">Muscle</tissue>
    </source>
</reference>
<comment type="caution">
    <text evidence="1">The sequence shown here is derived from an EMBL/GenBank/DDBJ whole genome shotgun (WGS) entry which is preliminary data.</text>
</comment>
<dbReference type="AlphaFoldDB" id="A0A7J5Y2D2"/>
<evidence type="ECO:0000313" key="1">
    <source>
        <dbReference type="EMBL" id="KAF3843213.1"/>
    </source>
</evidence>
<keyword evidence="2" id="KW-1185">Reference proteome</keyword>
<dbReference type="EMBL" id="JAAKFY010000018">
    <property type="protein sequence ID" value="KAF3843213.1"/>
    <property type="molecule type" value="Genomic_DNA"/>
</dbReference>
<name>A0A7J5Y2D2_DISMA</name>
<sequence>MYSQFYKKEKSNDLFYSVMNFSACQPRPGEGGGEGSPPVKLDRQFHLNIAMERCIPSRK</sequence>
<evidence type="ECO:0000313" key="2">
    <source>
        <dbReference type="Proteomes" id="UP000518266"/>
    </source>
</evidence>
<dbReference type="Proteomes" id="UP000518266">
    <property type="component" value="Unassembled WGS sequence"/>
</dbReference>
<accession>A0A7J5Y2D2</accession>
<organism evidence="1 2">
    <name type="scientific">Dissostichus mawsoni</name>
    <name type="common">Antarctic cod</name>
    <dbReference type="NCBI Taxonomy" id="36200"/>
    <lineage>
        <taxon>Eukaryota</taxon>
        <taxon>Metazoa</taxon>
        <taxon>Chordata</taxon>
        <taxon>Craniata</taxon>
        <taxon>Vertebrata</taxon>
        <taxon>Euteleostomi</taxon>
        <taxon>Actinopterygii</taxon>
        <taxon>Neopterygii</taxon>
        <taxon>Teleostei</taxon>
        <taxon>Neoteleostei</taxon>
        <taxon>Acanthomorphata</taxon>
        <taxon>Eupercaria</taxon>
        <taxon>Perciformes</taxon>
        <taxon>Notothenioidei</taxon>
        <taxon>Nototheniidae</taxon>
        <taxon>Dissostichus</taxon>
    </lineage>
</organism>
<protein>
    <submittedName>
        <fullName evidence="1">Uncharacterized protein</fullName>
    </submittedName>
</protein>
<gene>
    <name evidence="1" type="ORF">F7725_002062</name>
</gene>
<proteinExistence type="predicted"/>